<evidence type="ECO:0000256" key="1">
    <source>
        <dbReference type="SAM" id="MobiDB-lite"/>
    </source>
</evidence>
<evidence type="ECO:0000313" key="3">
    <source>
        <dbReference type="Proteomes" id="UP000245207"/>
    </source>
</evidence>
<dbReference type="EMBL" id="PKPP01006361">
    <property type="protein sequence ID" value="PWA56755.1"/>
    <property type="molecule type" value="Genomic_DNA"/>
</dbReference>
<dbReference type="PANTHER" id="PTHR23108">
    <property type="entry name" value="METHYLTRANSFERASE-RELATED"/>
    <property type="match status" value="1"/>
</dbReference>
<feature type="region of interest" description="Disordered" evidence="1">
    <location>
        <begin position="1"/>
        <end position="29"/>
    </location>
</feature>
<dbReference type="Pfam" id="PF10294">
    <property type="entry name" value="Methyltransf_16"/>
    <property type="match status" value="1"/>
</dbReference>
<name>A0A2U1M665_ARTAN</name>
<keyword evidence="3" id="KW-1185">Reference proteome</keyword>
<organism evidence="2 3">
    <name type="scientific">Artemisia annua</name>
    <name type="common">Sweet wormwood</name>
    <dbReference type="NCBI Taxonomy" id="35608"/>
    <lineage>
        <taxon>Eukaryota</taxon>
        <taxon>Viridiplantae</taxon>
        <taxon>Streptophyta</taxon>
        <taxon>Embryophyta</taxon>
        <taxon>Tracheophyta</taxon>
        <taxon>Spermatophyta</taxon>
        <taxon>Magnoliopsida</taxon>
        <taxon>eudicotyledons</taxon>
        <taxon>Gunneridae</taxon>
        <taxon>Pentapetalae</taxon>
        <taxon>asterids</taxon>
        <taxon>campanulids</taxon>
        <taxon>Asterales</taxon>
        <taxon>Asteraceae</taxon>
        <taxon>Asteroideae</taxon>
        <taxon>Anthemideae</taxon>
        <taxon>Artemisiinae</taxon>
        <taxon>Artemisia</taxon>
    </lineage>
</organism>
<dbReference type="PANTHER" id="PTHR23108:SF0">
    <property type="entry name" value="METHYLTRANSFERASE-LIKE PROTEIN 22"/>
    <property type="match status" value="1"/>
</dbReference>
<dbReference type="GO" id="GO:0032259">
    <property type="term" value="P:methylation"/>
    <property type="evidence" value="ECO:0007669"/>
    <property type="project" value="UniProtKB-KW"/>
</dbReference>
<dbReference type="Gene3D" id="3.40.50.150">
    <property type="entry name" value="Vaccinia Virus protein VP39"/>
    <property type="match status" value="1"/>
</dbReference>
<keyword evidence="2" id="KW-0808">Transferase</keyword>
<feature type="compositionally biased region" description="Polar residues" evidence="1">
    <location>
        <begin position="1"/>
        <end position="18"/>
    </location>
</feature>
<evidence type="ECO:0000313" key="2">
    <source>
        <dbReference type="EMBL" id="PWA56755.1"/>
    </source>
</evidence>
<gene>
    <name evidence="2" type="ORF">CTI12_AA415740</name>
</gene>
<protein>
    <submittedName>
        <fullName evidence="2">Methyltransferase family protein</fullName>
    </submittedName>
</protein>
<dbReference type="Proteomes" id="UP000245207">
    <property type="component" value="Unassembled WGS sequence"/>
</dbReference>
<dbReference type="InterPro" id="IPR019410">
    <property type="entry name" value="Methyltransf_16"/>
</dbReference>
<proteinExistence type="predicted"/>
<dbReference type="SUPFAM" id="SSF53335">
    <property type="entry name" value="S-adenosyl-L-methionine-dependent methyltransferases"/>
    <property type="match status" value="1"/>
</dbReference>
<dbReference type="OrthoDB" id="46564at2759"/>
<dbReference type="STRING" id="35608.A0A2U1M665"/>
<comment type="caution">
    <text evidence="2">The sequence shown here is derived from an EMBL/GenBank/DDBJ whole genome shotgun (WGS) entry which is preliminary data.</text>
</comment>
<sequence>MNSQPSRAPETASSPDTTQQNQEEEEQVMSEIHIGCPPKLTGPFISHFTFSLPRDVEYNGSIYEHQVLDASKRNQEVSLDDDGDLALPRRSKRSKNNFVVAIQHNITSSIPKVGLQVWRAELVLSDFVLHKMFTSSEFDGIVALELGAGTGLVGMLLARVAKTVFLTDHGVEILENCASNVHLNSALIPSKASVYVRELDWKAPWPPRQSNHPSGHSYAWNLSELEELERASLLVAADVIYNDDLTDALFTTLERLMSRGLEKVLYLALEKRYNFSVDDLDVIANGYSCFRSYVRDENEHDKIQTGSSCAFIGTRIDLTKIPQYANDYIRGQDVELWQIKYAREEENL</sequence>
<reference evidence="2 3" key="1">
    <citation type="journal article" date="2018" name="Mol. Plant">
        <title>The genome of Artemisia annua provides insight into the evolution of Asteraceae family and artemisinin biosynthesis.</title>
        <authorList>
            <person name="Shen Q."/>
            <person name="Zhang L."/>
            <person name="Liao Z."/>
            <person name="Wang S."/>
            <person name="Yan T."/>
            <person name="Shi P."/>
            <person name="Liu M."/>
            <person name="Fu X."/>
            <person name="Pan Q."/>
            <person name="Wang Y."/>
            <person name="Lv Z."/>
            <person name="Lu X."/>
            <person name="Zhang F."/>
            <person name="Jiang W."/>
            <person name="Ma Y."/>
            <person name="Chen M."/>
            <person name="Hao X."/>
            <person name="Li L."/>
            <person name="Tang Y."/>
            <person name="Lv G."/>
            <person name="Zhou Y."/>
            <person name="Sun X."/>
            <person name="Brodelius P.E."/>
            <person name="Rose J.K.C."/>
            <person name="Tang K."/>
        </authorList>
    </citation>
    <scope>NUCLEOTIDE SEQUENCE [LARGE SCALE GENOMIC DNA]</scope>
    <source>
        <strain evidence="3">cv. Huhao1</strain>
        <tissue evidence="2">Leaf</tissue>
    </source>
</reference>
<accession>A0A2U1M665</accession>
<dbReference type="InterPro" id="IPR029063">
    <property type="entry name" value="SAM-dependent_MTases_sf"/>
</dbReference>
<keyword evidence="2" id="KW-0489">Methyltransferase</keyword>
<dbReference type="InterPro" id="IPR038899">
    <property type="entry name" value="METTL22"/>
</dbReference>
<dbReference type="GO" id="GO:0008276">
    <property type="term" value="F:protein methyltransferase activity"/>
    <property type="evidence" value="ECO:0007669"/>
    <property type="project" value="InterPro"/>
</dbReference>
<dbReference type="GO" id="GO:0005634">
    <property type="term" value="C:nucleus"/>
    <property type="evidence" value="ECO:0007669"/>
    <property type="project" value="TreeGrafter"/>
</dbReference>
<dbReference type="AlphaFoldDB" id="A0A2U1M665"/>